<evidence type="ECO:0000313" key="2">
    <source>
        <dbReference type="EMBL" id="CAH3186005.1"/>
    </source>
</evidence>
<accession>A0ABN8S440</accession>
<dbReference type="Proteomes" id="UP001159427">
    <property type="component" value="Unassembled WGS sequence"/>
</dbReference>
<evidence type="ECO:0000313" key="3">
    <source>
        <dbReference type="Proteomes" id="UP001159427"/>
    </source>
</evidence>
<name>A0ABN8S440_9CNID</name>
<protein>
    <recommendedName>
        <fullName evidence="4">Prefoldin subunit 6</fullName>
    </recommendedName>
</protein>
<dbReference type="SUPFAM" id="SSF46579">
    <property type="entry name" value="Prefoldin"/>
    <property type="match status" value="1"/>
</dbReference>
<dbReference type="InterPro" id="IPR009053">
    <property type="entry name" value="Prefoldin"/>
</dbReference>
<proteinExistence type="predicted"/>
<dbReference type="Pfam" id="PF21975">
    <property type="entry name" value="ASNSD1-SEP"/>
    <property type="match status" value="1"/>
</dbReference>
<keyword evidence="1" id="KW-0175">Coiled coil</keyword>
<keyword evidence="3" id="KW-1185">Reference proteome</keyword>
<dbReference type="InterPro" id="IPR054148">
    <property type="entry name" value="ASNSD1-SEP"/>
</dbReference>
<reference evidence="2 3" key="1">
    <citation type="submission" date="2022-05" db="EMBL/GenBank/DDBJ databases">
        <authorList>
            <consortium name="Genoscope - CEA"/>
            <person name="William W."/>
        </authorList>
    </citation>
    <scope>NUCLEOTIDE SEQUENCE [LARGE SCALE GENOMIC DNA]</scope>
</reference>
<evidence type="ECO:0000256" key="1">
    <source>
        <dbReference type="SAM" id="Coils"/>
    </source>
</evidence>
<feature type="coiled-coil region" evidence="1">
    <location>
        <begin position="65"/>
        <end position="92"/>
    </location>
</feature>
<gene>
    <name evidence="2" type="ORF">PEVE_00016581</name>
</gene>
<dbReference type="EMBL" id="CALNXI010002301">
    <property type="protein sequence ID" value="CAH3186005.1"/>
    <property type="molecule type" value="Genomic_DNA"/>
</dbReference>
<dbReference type="Gene3D" id="1.10.287.370">
    <property type="match status" value="1"/>
</dbReference>
<sequence length="92" mass="10474">MADGGEKQSSTNLQLLDSQISRTLYEIRELEVANHELGCLHAKSKVYTRQGAGNLFFLSNRSHVVGQFKRKLDDVKKELKQLNKQKEEALKS</sequence>
<organism evidence="2 3">
    <name type="scientific">Porites evermanni</name>
    <dbReference type="NCBI Taxonomy" id="104178"/>
    <lineage>
        <taxon>Eukaryota</taxon>
        <taxon>Metazoa</taxon>
        <taxon>Cnidaria</taxon>
        <taxon>Anthozoa</taxon>
        <taxon>Hexacorallia</taxon>
        <taxon>Scleractinia</taxon>
        <taxon>Fungiina</taxon>
        <taxon>Poritidae</taxon>
        <taxon>Porites</taxon>
    </lineage>
</organism>
<comment type="caution">
    <text evidence="2">The sequence shown here is derived from an EMBL/GenBank/DDBJ whole genome shotgun (WGS) entry which is preliminary data.</text>
</comment>
<evidence type="ECO:0008006" key="4">
    <source>
        <dbReference type="Google" id="ProtNLM"/>
    </source>
</evidence>